<dbReference type="PROSITE" id="PS50053">
    <property type="entry name" value="UBIQUITIN_2"/>
    <property type="match status" value="1"/>
</dbReference>
<dbReference type="Proteomes" id="UP000702964">
    <property type="component" value="Unassembled WGS sequence"/>
</dbReference>
<dbReference type="SUPFAM" id="SSF54236">
    <property type="entry name" value="Ubiquitin-like"/>
    <property type="match status" value="1"/>
</dbReference>
<feature type="domain" description="Ubiquitin-like" evidence="4">
    <location>
        <begin position="433"/>
        <end position="504"/>
    </location>
</feature>
<gene>
    <name evidence="5" type="ORF">G195_002411</name>
</gene>
<feature type="region of interest" description="Disordered" evidence="2">
    <location>
        <begin position="351"/>
        <end position="374"/>
    </location>
</feature>
<proteinExistence type="predicted"/>
<sequence>MDEKANSAVTNGVKEAGFLHDLAVTDFLSHAEEEFSTALTALNVLLSMSEKEQSDQKKLAGYRASLEALDILNERESQELFKKTEGHPDVAEVEAARDEVVEDVRAVNDMHGEESIQDHDDESYESAVKETTDDAPVQFETTASHDEDGDRLATPTDLTTEPNEEDSFEQEMAAVSEDEADGGTADEPTEETQDYHRSTNEPAIEEEEGEDECEGAEAVYDYSCENEEAAENGAVEETGDYNAGENDTEVAYEEASDYDVDEHGTEIVNEEAGNYEYGTEVANEETGAGEQYQLEGVEDADDEEAEMFGDWEKGFDPNSNHYFWFNHVTGESSWTAPEGWPYELDEPFSGEGYDAGAEGMEGETEQEDEVEYHDGTEQQEYDEADAPGQEYEDSANAMEEQTNTKRALKKVKNTKRMLHKTKNMKKSKATEMIEVILNDRLGKKIRVKCNEDDTVSDLKKLVAAQVGTRPEKIRIQKWYTIYKDHITLEDYEIHDGMGLELYYT</sequence>
<comment type="caution">
    <text evidence="5">The sequence shown here is derived from an EMBL/GenBank/DDBJ whole genome shotgun (WGS) entry which is preliminary data.</text>
</comment>
<reference evidence="5" key="1">
    <citation type="journal article" date="2015" name="Genom Data">
        <title>Draft genome sequences of Phytophthora kernoviae and Phytophthora ramorum lineage EU2 from Scotland.</title>
        <authorList>
            <person name="Sambles C."/>
            <person name="Schlenzig A."/>
            <person name="O'Neill P."/>
            <person name="Grant M."/>
            <person name="Studholme D.J."/>
        </authorList>
    </citation>
    <scope>NUCLEOTIDE SEQUENCE</scope>
    <source>
        <strain evidence="5">00238/432</strain>
    </source>
</reference>
<dbReference type="SMART" id="SM00456">
    <property type="entry name" value="WW"/>
    <property type="match status" value="1"/>
</dbReference>
<dbReference type="InterPro" id="IPR000626">
    <property type="entry name" value="Ubiquitin-like_dom"/>
</dbReference>
<feature type="compositionally biased region" description="Acidic residues" evidence="2">
    <location>
        <begin position="360"/>
        <end position="374"/>
    </location>
</feature>
<dbReference type="Pfam" id="PF00397">
    <property type="entry name" value="WW"/>
    <property type="match status" value="1"/>
</dbReference>
<evidence type="ECO:0008006" key="7">
    <source>
        <dbReference type="Google" id="ProtNLM"/>
    </source>
</evidence>
<dbReference type="InterPro" id="IPR039732">
    <property type="entry name" value="Hub1/Ubl5"/>
</dbReference>
<dbReference type="PANTHER" id="PTHR13042">
    <property type="entry name" value="UBIQUITIN-LIKE PROTEIN 5"/>
    <property type="match status" value="1"/>
</dbReference>
<dbReference type="AlphaFoldDB" id="A0A8J4WAN5"/>
<dbReference type="PROSITE" id="PS50020">
    <property type="entry name" value="WW_DOMAIN_2"/>
    <property type="match status" value="1"/>
</dbReference>
<dbReference type="InterPro" id="IPR029071">
    <property type="entry name" value="Ubiquitin-like_domsf"/>
</dbReference>
<dbReference type="InterPro" id="IPR001202">
    <property type="entry name" value="WW_dom"/>
</dbReference>
<dbReference type="Gene3D" id="2.20.70.10">
    <property type="match status" value="1"/>
</dbReference>
<dbReference type="FunFam" id="3.10.20.90:FF:000054">
    <property type="entry name" value="Ubiquitin-like protein 5"/>
    <property type="match status" value="1"/>
</dbReference>
<accession>A0A8J4WAN5</accession>
<reference evidence="5" key="2">
    <citation type="submission" date="2020-02" db="EMBL/GenBank/DDBJ databases">
        <authorList>
            <person name="Studholme D.J."/>
        </authorList>
    </citation>
    <scope>NUCLEOTIDE SEQUENCE</scope>
    <source>
        <strain evidence="5">00238/432</strain>
    </source>
</reference>
<evidence type="ECO:0000259" key="3">
    <source>
        <dbReference type="PROSITE" id="PS50020"/>
    </source>
</evidence>
<feature type="compositionally biased region" description="Acidic residues" evidence="2">
    <location>
        <begin position="203"/>
        <end position="215"/>
    </location>
</feature>
<evidence type="ECO:0000256" key="2">
    <source>
        <dbReference type="SAM" id="MobiDB-lite"/>
    </source>
</evidence>
<dbReference type="Pfam" id="PF00240">
    <property type="entry name" value="ubiquitin"/>
    <property type="match status" value="1"/>
</dbReference>
<dbReference type="Gene3D" id="3.10.20.90">
    <property type="entry name" value="Phosphatidylinositol 3-kinase Catalytic Subunit, Chain A, domain 1"/>
    <property type="match status" value="1"/>
</dbReference>
<evidence type="ECO:0000256" key="1">
    <source>
        <dbReference type="ARBA" id="ARBA00022786"/>
    </source>
</evidence>
<feature type="region of interest" description="Disordered" evidence="2">
    <location>
        <begin position="111"/>
        <end position="248"/>
    </location>
</feature>
<keyword evidence="1" id="KW-0833">Ubl conjugation pathway</keyword>
<dbReference type="InterPro" id="IPR036020">
    <property type="entry name" value="WW_dom_sf"/>
</dbReference>
<dbReference type="SUPFAM" id="SSF51045">
    <property type="entry name" value="WW domain"/>
    <property type="match status" value="1"/>
</dbReference>
<name>A0A8J4WAN5_9STRA</name>
<dbReference type="CDD" id="cd00201">
    <property type="entry name" value="WW"/>
    <property type="match status" value="1"/>
</dbReference>
<evidence type="ECO:0000259" key="4">
    <source>
        <dbReference type="PROSITE" id="PS50053"/>
    </source>
</evidence>
<dbReference type="EMBL" id="AOFI03000022">
    <property type="protein sequence ID" value="KAF4324232.1"/>
    <property type="molecule type" value="Genomic_DNA"/>
</dbReference>
<protein>
    <recommendedName>
        <fullName evidence="7">WW domain-containing protein</fullName>
    </recommendedName>
</protein>
<dbReference type="CDD" id="cd01791">
    <property type="entry name" value="Ubl_UBL5"/>
    <property type="match status" value="1"/>
</dbReference>
<feature type="domain" description="WW" evidence="3">
    <location>
        <begin position="305"/>
        <end position="339"/>
    </location>
</feature>
<evidence type="ECO:0000313" key="6">
    <source>
        <dbReference type="Proteomes" id="UP000702964"/>
    </source>
</evidence>
<organism evidence="5 6">
    <name type="scientific">Phytophthora kernoviae 00238/432</name>
    <dbReference type="NCBI Taxonomy" id="1284355"/>
    <lineage>
        <taxon>Eukaryota</taxon>
        <taxon>Sar</taxon>
        <taxon>Stramenopiles</taxon>
        <taxon>Oomycota</taxon>
        <taxon>Peronosporomycetes</taxon>
        <taxon>Peronosporales</taxon>
        <taxon>Peronosporaceae</taxon>
        <taxon>Phytophthora</taxon>
    </lineage>
</organism>
<evidence type="ECO:0000313" key="5">
    <source>
        <dbReference type="EMBL" id="KAF4324232.1"/>
    </source>
</evidence>